<gene>
    <name evidence="1" type="ORF">MILVUS5_LOCUS29840</name>
</gene>
<evidence type="ECO:0000313" key="1">
    <source>
        <dbReference type="EMBL" id="CAJ2664708.1"/>
    </source>
</evidence>
<keyword evidence="2" id="KW-1185">Reference proteome</keyword>
<name>A0ACB0L5N5_TRIPR</name>
<organism evidence="1 2">
    <name type="scientific">Trifolium pratense</name>
    <name type="common">Red clover</name>
    <dbReference type="NCBI Taxonomy" id="57577"/>
    <lineage>
        <taxon>Eukaryota</taxon>
        <taxon>Viridiplantae</taxon>
        <taxon>Streptophyta</taxon>
        <taxon>Embryophyta</taxon>
        <taxon>Tracheophyta</taxon>
        <taxon>Spermatophyta</taxon>
        <taxon>Magnoliopsida</taxon>
        <taxon>eudicotyledons</taxon>
        <taxon>Gunneridae</taxon>
        <taxon>Pentapetalae</taxon>
        <taxon>rosids</taxon>
        <taxon>fabids</taxon>
        <taxon>Fabales</taxon>
        <taxon>Fabaceae</taxon>
        <taxon>Papilionoideae</taxon>
        <taxon>50 kb inversion clade</taxon>
        <taxon>NPAAA clade</taxon>
        <taxon>Hologalegina</taxon>
        <taxon>IRL clade</taxon>
        <taxon>Trifolieae</taxon>
        <taxon>Trifolium</taxon>
    </lineage>
</organism>
<evidence type="ECO:0000313" key="2">
    <source>
        <dbReference type="Proteomes" id="UP001177021"/>
    </source>
</evidence>
<reference evidence="1" key="1">
    <citation type="submission" date="2023-10" db="EMBL/GenBank/DDBJ databases">
        <authorList>
            <person name="Rodriguez Cubillos JULIANA M."/>
            <person name="De Vega J."/>
        </authorList>
    </citation>
    <scope>NUCLEOTIDE SEQUENCE</scope>
</reference>
<comment type="caution">
    <text evidence="1">The sequence shown here is derived from an EMBL/GenBank/DDBJ whole genome shotgun (WGS) entry which is preliminary data.</text>
</comment>
<protein>
    <submittedName>
        <fullName evidence="1">Uncharacterized protein</fullName>
    </submittedName>
</protein>
<dbReference type="EMBL" id="CASHSV030000409">
    <property type="protein sequence ID" value="CAJ2664708.1"/>
    <property type="molecule type" value="Genomic_DNA"/>
</dbReference>
<accession>A0ACB0L5N5</accession>
<sequence>MVGPLLHLHIMKTPLSYLKQLKTGRVNWSIEARVIRIWTIRSVLVSGKVNTMELILLDQEGSQIQASVPTHCLERFTPLLRENNVYLFSYFNVYPNVNYGVSVFNNHTICFNERTEISFSKCLLIKRFGLSLLTSFDILNSSVSNCYFVDVVGLLTALHYELTMDLTGNMQTVVKLQLSDRRRKVEFVVADCTGKAMFTAFDELIQGTVSSRPKKLVVLKKKDPTSAYRNFVGKEYMFVIRKTHGQFPLSPDVFEVVEMTDDLTIMRRFYVDGYSYTPTKCIFKPSFSQVVPVGVEHVGTSNMGSLIGTPAIPISANVVPFYGGSVAVEPMLAKRSLFKVLEGVPLKKARDC</sequence>
<proteinExistence type="predicted"/>
<dbReference type="Proteomes" id="UP001177021">
    <property type="component" value="Unassembled WGS sequence"/>
</dbReference>